<keyword evidence="1" id="KW-0863">Zinc-finger</keyword>
<dbReference type="Pfam" id="PF04434">
    <property type="entry name" value="SWIM"/>
    <property type="match status" value="1"/>
</dbReference>
<organism evidence="3 4">
    <name type="scientific">Priestia megaterium</name>
    <name type="common">Bacillus megaterium</name>
    <dbReference type="NCBI Taxonomy" id="1404"/>
    <lineage>
        <taxon>Bacteria</taxon>
        <taxon>Bacillati</taxon>
        <taxon>Bacillota</taxon>
        <taxon>Bacilli</taxon>
        <taxon>Bacillales</taxon>
        <taxon>Bacillaceae</taxon>
        <taxon>Priestia</taxon>
    </lineage>
</organism>
<dbReference type="EMBL" id="CP051128">
    <property type="protein sequence ID" value="QIZ05705.1"/>
    <property type="molecule type" value="Genomic_DNA"/>
</dbReference>
<sequence>MDFLEGVVALESTPASERIELFGDQVRELLHPTVTEDAKLVQKGLMLYRQGLVKQLQIWNEQITAAVHDVTPCYVKLNFEFLSQSECTCPTEGFCRHQMAVFLSAYSRVGSVADWVAEWREPMRESKAVSDWGLQTAKDLIKANGVSKPDYGRWVHSFEVSFDTLLATKKYTSPYVIPELFGIYERRIHASAPVEQEWRLLYELVGIVVSFRKLARLSEQLGHDEDMVKRAYLHLFHNLMDDAEELSLKIGVQSLPFDFDEFVDKLREDTFELLTCTQGLAYERIFLYRLLWIHFFKKKAWREEELVKIQSRMKELQDWESPAPLMLAGIHLNFLLGDDEAALKLTGPFGDEEIAPYLVYWIEYLSGLKAWKRVGPVIELFLQKVKGYLEWLGGYHSCATFVRNALRAVAPYCAESDRVDLYERAMLSMLPYSFGDYEYVLFERGQYDRWGELQAFVGLDYYELPKDRLKLVEKERPEVLLAMLHQTAQREIDQKNRASYRMAVRHLKKLRTLYKKLKRVDDWEYFLDTLMERTKRLRAFHEECKRSKLIEG</sequence>
<protein>
    <submittedName>
        <fullName evidence="3">SWIM zinc finger family protein</fullName>
    </submittedName>
</protein>
<reference evidence="3 4" key="1">
    <citation type="submission" date="2020-04" db="EMBL/GenBank/DDBJ databases">
        <title>Genome-Wide Identification of 5-Methylcytosine Sites in Bacterial Genomes By High-Throughput Sequencing of MspJI Restriction Fragments.</title>
        <authorList>
            <person name="Wu V."/>
        </authorList>
    </citation>
    <scope>NUCLEOTIDE SEQUENCE [LARGE SCALE GENOMIC DNA]</scope>
    <source>
        <strain evidence="3 4">S2</strain>
    </source>
</reference>
<accession>A0A6H1NWU6</accession>
<gene>
    <name evidence="3" type="ORF">HFZ78_02215</name>
</gene>
<proteinExistence type="predicted"/>
<dbReference type="InterPro" id="IPR007527">
    <property type="entry name" value="Znf_SWIM"/>
</dbReference>
<evidence type="ECO:0000313" key="4">
    <source>
        <dbReference type="Proteomes" id="UP000501868"/>
    </source>
</evidence>
<dbReference type="Proteomes" id="UP000501868">
    <property type="component" value="Chromosome"/>
</dbReference>
<evidence type="ECO:0000259" key="2">
    <source>
        <dbReference type="PROSITE" id="PS50966"/>
    </source>
</evidence>
<name>A0A6H1NWU6_PRIMG</name>
<evidence type="ECO:0000256" key="1">
    <source>
        <dbReference type="PROSITE-ProRule" id="PRU00325"/>
    </source>
</evidence>
<keyword evidence="1" id="KW-0479">Metal-binding</keyword>
<keyword evidence="1" id="KW-0862">Zinc</keyword>
<reference evidence="3 4" key="2">
    <citation type="submission" date="2020-04" db="EMBL/GenBank/DDBJ databases">
        <authorList>
            <person name="Fomenkov A."/>
            <person name="Anton B.P."/>
            <person name="Roberts R.J."/>
        </authorList>
    </citation>
    <scope>NUCLEOTIDE SEQUENCE [LARGE SCALE GENOMIC DNA]</scope>
    <source>
        <strain evidence="3 4">S2</strain>
    </source>
</reference>
<dbReference type="PROSITE" id="PS50966">
    <property type="entry name" value="ZF_SWIM"/>
    <property type="match status" value="1"/>
</dbReference>
<evidence type="ECO:0000313" key="3">
    <source>
        <dbReference type="EMBL" id="QIZ05705.1"/>
    </source>
</evidence>
<dbReference type="GO" id="GO:0008270">
    <property type="term" value="F:zinc ion binding"/>
    <property type="evidence" value="ECO:0007669"/>
    <property type="project" value="UniProtKB-KW"/>
</dbReference>
<dbReference type="AlphaFoldDB" id="A0A6H1NWU6"/>
<feature type="domain" description="SWIM-type" evidence="2">
    <location>
        <begin position="75"/>
        <end position="106"/>
    </location>
</feature>